<dbReference type="InterPro" id="IPR057326">
    <property type="entry name" value="KR_dom"/>
</dbReference>
<feature type="domain" description="Ketoreductase" evidence="3">
    <location>
        <begin position="6"/>
        <end position="183"/>
    </location>
</feature>
<evidence type="ECO:0000256" key="1">
    <source>
        <dbReference type="ARBA" id="ARBA00006484"/>
    </source>
</evidence>
<dbReference type="AlphaFoldDB" id="A0A6N4A5J0"/>
<evidence type="ECO:0000313" key="5">
    <source>
        <dbReference type="EMBL" id="OIM20643.1"/>
    </source>
</evidence>
<name>A0A6N4A5J0_OENOE</name>
<dbReference type="GO" id="GO:0016491">
    <property type="term" value="F:oxidoreductase activity"/>
    <property type="evidence" value="ECO:0007669"/>
    <property type="project" value="UniProtKB-KW"/>
</dbReference>
<dbReference type="RefSeq" id="WP_002821677.1">
    <property type="nucleotide sequence ID" value="NZ_CP027431.1"/>
</dbReference>
<evidence type="ECO:0000313" key="4">
    <source>
        <dbReference type="EMBL" id="MDV7714323.1"/>
    </source>
</evidence>
<dbReference type="PRINTS" id="PR00080">
    <property type="entry name" value="SDRFAMILY"/>
</dbReference>
<dbReference type="InterPro" id="IPR020904">
    <property type="entry name" value="Sc_DH/Rdtase_CS"/>
</dbReference>
<dbReference type="Proteomes" id="UP000181728">
    <property type="component" value="Unassembled WGS sequence"/>
</dbReference>
<dbReference type="SMART" id="SM00822">
    <property type="entry name" value="PKS_KR"/>
    <property type="match status" value="1"/>
</dbReference>
<dbReference type="EMBL" id="MLOK01000053">
    <property type="protein sequence ID" value="OIM20643.1"/>
    <property type="molecule type" value="Genomic_DNA"/>
</dbReference>
<dbReference type="InterPro" id="IPR036291">
    <property type="entry name" value="NAD(P)-bd_dom_sf"/>
</dbReference>
<proteinExistence type="inferred from homology"/>
<dbReference type="EMBL" id="WERV01000001">
    <property type="protein sequence ID" value="MDV7714323.1"/>
    <property type="molecule type" value="Genomic_DNA"/>
</dbReference>
<organism evidence="5 6">
    <name type="scientific">Oenococcus oeni</name>
    <name type="common">Leuconostoc oenos</name>
    <dbReference type="NCBI Taxonomy" id="1247"/>
    <lineage>
        <taxon>Bacteria</taxon>
        <taxon>Bacillati</taxon>
        <taxon>Bacillota</taxon>
        <taxon>Bacilli</taxon>
        <taxon>Lactobacillales</taxon>
        <taxon>Lactobacillaceae</taxon>
        <taxon>Oenococcus</taxon>
    </lineage>
</organism>
<dbReference type="InterPro" id="IPR050259">
    <property type="entry name" value="SDR"/>
</dbReference>
<dbReference type="GO" id="GO:0032787">
    <property type="term" value="P:monocarboxylic acid metabolic process"/>
    <property type="evidence" value="ECO:0007669"/>
    <property type="project" value="UniProtKB-ARBA"/>
</dbReference>
<reference evidence="4" key="2">
    <citation type="submission" date="2019-10" db="EMBL/GenBank/DDBJ databases">
        <title>Malate fermentation in French cider.</title>
        <authorList>
            <person name="Cousin F.J."/>
            <person name="Medina Fernandez S."/>
            <person name="Misery B."/>
            <person name="Laplace J.-M."/>
            <person name="Cretenet M."/>
        </authorList>
    </citation>
    <scope>NUCLEOTIDE SEQUENCE</scope>
    <source>
        <strain evidence="4">UCMA15129</strain>
    </source>
</reference>
<dbReference type="NCBIfam" id="NF009466">
    <property type="entry name" value="PRK12826.1-2"/>
    <property type="match status" value="1"/>
</dbReference>
<evidence type="ECO:0000313" key="6">
    <source>
        <dbReference type="Proteomes" id="UP000181728"/>
    </source>
</evidence>
<dbReference type="SUPFAM" id="SSF51735">
    <property type="entry name" value="NAD(P)-binding Rossmann-fold domains"/>
    <property type="match status" value="1"/>
</dbReference>
<dbReference type="FunFam" id="3.40.50.720:FF:000173">
    <property type="entry name" value="3-oxoacyl-[acyl-carrier protein] reductase"/>
    <property type="match status" value="1"/>
</dbReference>
<dbReference type="PROSITE" id="PS00061">
    <property type="entry name" value="ADH_SHORT"/>
    <property type="match status" value="1"/>
</dbReference>
<dbReference type="PRINTS" id="PR00081">
    <property type="entry name" value="GDHRDH"/>
</dbReference>
<dbReference type="Pfam" id="PF13561">
    <property type="entry name" value="adh_short_C2"/>
    <property type="match status" value="1"/>
</dbReference>
<dbReference type="PANTHER" id="PTHR42879:SF2">
    <property type="entry name" value="3-OXOACYL-[ACYL-CARRIER-PROTEIN] REDUCTASE FABG"/>
    <property type="match status" value="1"/>
</dbReference>
<sequence length="243" mass="26312">MDLQDKTVLVTGSTRGIGLAIAKAFYSRGCNIVLNSRHAIPEEVLKQFPDNNRVFSAIGDVADEKEAQYIVEQTIEHFHQIDVLVNNAGINRDMLANRMSSEDFQAPIKTNLIGSFNVTQPALKTMYHQKRGSIINISSVVALIGNIGQLNYAASKAGLIGLTKTLAREAARRHVRCNAIAPGMISTDMVSALAEKNQEQLKKQIPLGDFGSPDEVAQAAVFLAENDYVTGQVITIDGGLSMA</sequence>
<dbReference type="Proteomes" id="UP001281024">
    <property type="component" value="Unassembled WGS sequence"/>
</dbReference>
<dbReference type="PANTHER" id="PTHR42879">
    <property type="entry name" value="3-OXOACYL-(ACYL-CARRIER-PROTEIN) REDUCTASE"/>
    <property type="match status" value="1"/>
</dbReference>
<comment type="similarity">
    <text evidence="1">Belongs to the short-chain dehydrogenases/reductases (SDR) family.</text>
</comment>
<evidence type="ECO:0000259" key="3">
    <source>
        <dbReference type="SMART" id="SM00822"/>
    </source>
</evidence>
<protein>
    <submittedName>
        <fullName evidence="5">Beta-ketoacyl-ACP reductase</fullName>
    </submittedName>
    <submittedName>
        <fullName evidence="4">SDR family oxidoreductase</fullName>
    </submittedName>
</protein>
<comment type="caution">
    <text evidence="5">The sequence shown here is derived from an EMBL/GenBank/DDBJ whole genome shotgun (WGS) entry which is preliminary data.</text>
</comment>
<keyword evidence="2" id="KW-0560">Oxidoreductase</keyword>
<accession>A0A6N4A5J0</accession>
<dbReference type="Gene3D" id="3.40.50.720">
    <property type="entry name" value="NAD(P)-binding Rossmann-like Domain"/>
    <property type="match status" value="1"/>
</dbReference>
<gene>
    <name evidence="5" type="ORF">ATX59_07885</name>
    <name evidence="4" type="ORF">GA838_00815</name>
</gene>
<dbReference type="InterPro" id="IPR002347">
    <property type="entry name" value="SDR_fam"/>
</dbReference>
<evidence type="ECO:0000256" key="2">
    <source>
        <dbReference type="ARBA" id="ARBA00023002"/>
    </source>
</evidence>
<reference evidence="5 6" key="1">
    <citation type="journal article" date="2016" name="BMC Genomics">
        <title>Consensus pan-genome assembly of the specialised wine bacterium Oenococcus oeni.</title>
        <authorList>
            <person name="Sternes P.R."/>
            <person name="Borneman A.R."/>
        </authorList>
    </citation>
    <scope>NUCLEOTIDE SEQUENCE [LARGE SCALE GENOMIC DNA]</scope>
    <source>
        <strain evidence="5 6">AWRIB661</strain>
    </source>
</reference>